<dbReference type="PANTHER" id="PTHR10039:SF17">
    <property type="entry name" value="FUNGAL STAND N-TERMINAL GOODBYE DOMAIN-CONTAINING PROTEIN-RELATED"/>
    <property type="match status" value="1"/>
</dbReference>
<dbReference type="Proteomes" id="UP000565441">
    <property type="component" value="Unassembled WGS sequence"/>
</dbReference>
<evidence type="ECO:0000256" key="1">
    <source>
        <dbReference type="ARBA" id="ARBA00022737"/>
    </source>
</evidence>
<dbReference type="AlphaFoldDB" id="A0A8H5M2T5"/>
<dbReference type="SUPFAM" id="SSF52540">
    <property type="entry name" value="P-loop containing nucleoside triphosphate hydrolases"/>
    <property type="match status" value="1"/>
</dbReference>
<gene>
    <name evidence="3" type="ORF">D9615_006918</name>
</gene>
<accession>A0A8H5M2T5</accession>
<reference evidence="3 4" key="1">
    <citation type="journal article" date="2020" name="ISME J.">
        <title>Uncovering the hidden diversity of litter-decomposition mechanisms in mushroom-forming fungi.</title>
        <authorList>
            <person name="Floudas D."/>
            <person name="Bentzer J."/>
            <person name="Ahren D."/>
            <person name="Johansson T."/>
            <person name="Persson P."/>
            <person name="Tunlid A."/>
        </authorList>
    </citation>
    <scope>NUCLEOTIDE SEQUENCE [LARGE SCALE GENOMIC DNA]</scope>
    <source>
        <strain evidence="3 4">CBS 661.87</strain>
    </source>
</reference>
<dbReference type="InterPro" id="IPR056884">
    <property type="entry name" value="NPHP3-like_N"/>
</dbReference>
<dbReference type="OrthoDB" id="5967843at2759"/>
<keyword evidence="4" id="KW-1185">Reference proteome</keyword>
<keyword evidence="1" id="KW-0677">Repeat</keyword>
<sequence>MVTGGGRVLWLHGPAGAGKSTIAQTVSEECAWTRQLVGSFFFSRTTAGHDIAKSFFPTIALQLAARSPRLRHFIASAIKRDPLIFDKSLATQGRCLLVRPFYDLLISAHYEHDLPFLIILDGLDECNDRNSQCAILDCIAEALHIHQLPLCFVVVSCPEPHIKEAFRSGNFCSGILEEQSLYLHCEGSFEARRDVHAFMVKEFARVYDSEKHRDFMKSVSKPWPRPDDVDILVDRSDGSFIYVAMVVHFVDEEYYSPVDRLDEIMAALGSSPSAEIDKLYIQILSTSPNTALLMRILGALLIDLPSAEYAVDIRNPEIIEHIFDLKKGAVHSALRGMHSLLRVLDNTVELYHASSYDFLLDRDRAGQYFIDPAEHHADVALNVLRRDHKLIPVRIYSGWSFHASKASYPSKILAQLEVLPKNHWESFCDEIDSGIAFLSVAYMSGTAIKWLELVAEGREDLLNQMIYLLNRAFRELVVKEHDDDVIIIQGLHNKLPFDAAKPPVDLHRLWLLDLTEFFGQFSDDGKSSLIPPLLTKVRAVEQASGYQHFETFVKNPVYSEGVLASPGACHALLASCCMDLAACIQRYLKTNPYDRLQR</sequence>
<protein>
    <recommendedName>
        <fullName evidence="2">Nephrocystin 3-like N-terminal domain-containing protein</fullName>
    </recommendedName>
</protein>
<dbReference type="EMBL" id="JAACJP010000018">
    <property type="protein sequence ID" value="KAF5378788.1"/>
    <property type="molecule type" value="Genomic_DNA"/>
</dbReference>
<proteinExistence type="predicted"/>
<evidence type="ECO:0000259" key="2">
    <source>
        <dbReference type="Pfam" id="PF24883"/>
    </source>
</evidence>
<feature type="domain" description="Nephrocystin 3-like N-terminal" evidence="2">
    <location>
        <begin position="6"/>
        <end position="156"/>
    </location>
</feature>
<name>A0A8H5M2T5_9AGAR</name>
<dbReference type="Pfam" id="PF24883">
    <property type="entry name" value="NPHP3_N"/>
    <property type="match status" value="1"/>
</dbReference>
<dbReference type="InterPro" id="IPR027417">
    <property type="entry name" value="P-loop_NTPase"/>
</dbReference>
<comment type="caution">
    <text evidence="3">The sequence shown here is derived from an EMBL/GenBank/DDBJ whole genome shotgun (WGS) entry which is preliminary data.</text>
</comment>
<evidence type="ECO:0000313" key="3">
    <source>
        <dbReference type="EMBL" id="KAF5378788.1"/>
    </source>
</evidence>
<dbReference type="PANTHER" id="PTHR10039">
    <property type="entry name" value="AMELOGENIN"/>
    <property type="match status" value="1"/>
</dbReference>
<organism evidence="3 4">
    <name type="scientific">Tricholomella constricta</name>
    <dbReference type="NCBI Taxonomy" id="117010"/>
    <lineage>
        <taxon>Eukaryota</taxon>
        <taxon>Fungi</taxon>
        <taxon>Dikarya</taxon>
        <taxon>Basidiomycota</taxon>
        <taxon>Agaricomycotina</taxon>
        <taxon>Agaricomycetes</taxon>
        <taxon>Agaricomycetidae</taxon>
        <taxon>Agaricales</taxon>
        <taxon>Tricholomatineae</taxon>
        <taxon>Lyophyllaceae</taxon>
        <taxon>Tricholomella</taxon>
    </lineage>
</organism>
<evidence type="ECO:0000313" key="4">
    <source>
        <dbReference type="Proteomes" id="UP000565441"/>
    </source>
</evidence>
<dbReference type="Gene3D" id="3.40.50.300">
    <property type="entry name" value="P-loop containing nucleotide triphosphate hydrolases"/>
    <property type="match status" value="1"/>
</dbReference>